<dbReference type="PANTHER" id="PTHR35372">
    <property type="entry name" value="ATP BINDING PROTEIN-RELATED"/>
    <property type="match status" value="1"/>
</dbReference>
<feature type="domain" description="SF3 helicase" evidence="4">
    <location>
        <begin position="6"/>
        <end position="161"/>
    </location>
</feature>
<dbReference type="InterPro" id="IPR014015">
    <property type="entry name" value="Helicase_SF3_DNA-vir"/>
</dbReference>
<dbReference type="NCBIfam" id="TIGR01613">
    <property type="entry name" value="primase_Cterm"/>
    <property type="match status" value="1"/>
</dbReference>
<comment type="caution">
    <text evidence="5">The sequence shown here is derived from an EMBL/GenBank/DDBJ whole genome shotgun (WGS) entry which is preliminary data.</text>
</comment>
<dbReference type="InterPro" id="IPR051620">
    <property type="entry name" value="ORF904-like_C"/>
</dbReference>
<dbReference type="Gene3D" id="3.40.50.300">
    <property type="entry name" value="P-loop containing nucleotide triphosphate hydrolases"/>
    <property type="match status" value="1"/>
</dbReference>
<dbReference type="InterPro" id="IPR027417">
    <property type="entry name" value="P-loop_NTPase"/>
</dbReference>
<name>A0A133V586_9EURY</name>
<dbReference type="GO" id="GO:0005524">
    <property type="term" value="F:ATP binding"/>
    <property type="evidence" value="ECO:0007669"/>
    <property type="project" value="UniProtKB-KW"/>
</dbReference>
<proteinExistence type="predicted"/>
<evidence type="ECO:0000313" key="6">
    <source>
        <dbReference type="Proteomes" id="UP000070344"/>
    </source>
</evidence>
<dbReference type="PANTHER" id="PTHR35372:SF2">
    <property type="entry name" value="SF3 HELICASE DOMAIN-CONTAINING PROTEIN"/>
    <property type="match status" value="1"/>
</dbReference>
<dbReference type="InterPro" id="IPR006500">
    <property type="entry name" value="Helicase_put_C_phage/plasmid"/>
</dbReference>
<dbReference type="AlphaFoldDB" id="A0A133V586"/>
<organism evidence="5 6">
    <name type="scientific">candidate division MSBL1 archaeon SCGC-AAA259O05</name>
    <dbReference type="NCBI Taxonomy" id="1698271"/>
    <lineage>
        <taxon>Archaea</taxon>
        <taxon>Methanobacteriati</taxon>
        <taxon>Methanobacteriota</taxon>
        <taxon>candidate division MSBL1</taxon>
    </lineage>
</organism>
<dbReference type="GO" id="GO:0016787">
    <property type="term" value="F:hydrolase activity"/>
    <property type="evidence" value="ECO:0007669"/>
    <property type="project" value="UniProtKB-KW"/>
</dbReference>
<sequence length="369" mass="42377">MAPSRKDRKRLQELLGTALVGEKFHKKGAMIVGPTDAGKSTLIEIIRQVFGEDNVASQSPSTLADTRWGKAKLRNKLLNATDEVSSGRLEELAVLKRIMDGNPVEAEEKREKTFEFTPTCEHLYAANQTPSASRKDDAFWNRWIVIETPDPVPEEEQDPDLAKRIVEEEAEGILNWIIRGYRKFVENGRKFTCPVEWEESRDKWLTWGDTIQRFIQRCIQPDKNGKISTNELHELHTEFARNHELDTVSQHKLTQEVKKLSYANYSKNMRFENGDRGGIRGIKVKLPSKEKSEDRNSIQQFIRECIERKDGNKISSEKLYKLYSQFADNRGMNIQGRKKLTERIKDLSYAGGGIRTLEPLRDSDLNAAP</sequence>
<accession>A0A133V586</accession>
<evidence type="ECO:0000313" key="5">
    <source>
        <dbReference type="EMBL" id="KXB01602.1"/>
    </source>
</evidence>
<evidence type="ECO:0000259" key="4">
    <source>
        <dbReference type="PROSITE" id="PS51206"/>
    </source>
</evidence>
<keyword evidence="6" id="KW-1185">Reference proteome</keyword>
<keyword evidence="3" id="KW-0067">ATP-binding</keyword>
<reference evidence="5 6" key="1">
    <citation type="journal article" date="2016" name="Sci. Rep.">
        <title>Metabolic traits of an uncultured archaeal lineage -MSBL1- from brine pools of the Red Sea.</title>
        <authorList>
            <person name="Mwirichia R."/>
            <person name="Alam I."/>
            <person name="Rashid M."/>
            <person name="Vinu M."/>
            <person name="Ba-Alawi W."/>
            <person name="Anthony Kamau A."/>
            <person name="Kamanda Ngugi D."/>
            <person name="Goker M."/>
            <person name="Klenk H.P."/>
            <person name="Bajic V."/>
            <person name="Stingl U."/>
        </authorList>
    </citation>
    <scope>NUCLEOTIDE SEQUENCE [LARGE SCALE GENOMIC DNA]</scope>
    <source>
        <strain evidence="5">SCGC-AAA259O05</strain>
    </source>
</reference>
<keyword evidence="2" id="KW-0378">Hydrolase</keyword>
<dbReference type="PROSITE" id="PS51206">
    <property type="entry name" value="SF3_HELICASE_1"/>
    <property type="match status" value="1"/>
</dbReference>
<evidence type="ECO:0000256" key="2">
    <source>
        <dbReference type="ARBA" id="ARBA00022801"/>
    </source>
</evidence>
<keyword evidence="1" id="KW-0547">Nucleotide-binding</keyword>
<evidence type="ECO:0000256" key="3">
    <source>
        <dbReference type="ARBA" id="ARBA00022840"/>
    </source>
</evidence>
<dbReference type="SUPFAM" id="SSF52540">
    <property type="entry name" value="P-loop containing nucleoside triphosphate hydrolases"/>
    <property type="match status" value="1"/>
</dbReference>
<protein>
    <recommendedName>
        <fullName evidence="4">SF3 helicase domain-containing protein</fullName>
    </recommendedName>
</protein>
<gene>
    <name evidence="5" type="ORF">AKJ41_00960</name>
</gene>
<dbReference type="Proteomes" id="UP000070344">
    <property type="component" value="Unassembled WGS sequence"/>
</dbReference>
<evidence type="ECO:0000256" key="1">
    <source>
        <dbReference type="ARBA" id="ARBA00022741"/>
    </source>
</evidence>
<dbReference type="Pfam" id="PF19263">
    <property type="entry name" value="DUF5906"/>
    <property type="match status" value="1"/>
</dbReference>
<dbReference type="InterPro" id="IPR045455">
    <property type="entry name" value="NrS-1_pol-like_helicase"/>
</dbReference>
<dbReference type="EMBL" id="LHXV01000007">
    <property type="protein sequence ID" value="KXB01602.1"/>
    <property type="molecule type" value="Genomic_DNA"/>
</dbReference>